<dbReference type="EMBL" id="CP039690">
    <property type="protein sequence ID" value="QCI66345.1"/>
    <property type="molecule type" value="Genomic_DNA"/>
</dbReference>
<evidence type="ECO:0000313" key="6">
    <source>
        <dbReference type="Proteomes" id="UP000298781"/>
    </source>
</evidence>
<dbReference type="PANTHER" id="PTHR43000">
    <property type="entry name" value="DTDP-D-GLUCOSE 4,6-DEHYDRATASE-RELATED"/>
    <property type="match status" value="1"/>
</dbReference>
<feature type="compositionally biased region" description="Basic residues" evidence="3">
    <location>
        <begin position="17"/>
        <end position="27"/>
    </location>
</feature>
<dbReference type="SUPFAM" id="SSF51735">
    <property type="entry name" value="NAD(P)-binding Rossmann-fold domains"/>
    <property type="match status" value="1"/>
</dbReference>
<gene>
    <name evidence="5" type="ORF">E8M01_20245</name>
</gene>
<dbReference type="InterPro" id="IPR036291">
    <property type="entry name" value="NAD(P)-bd_dom_sf"/>
</dbReference>
<protein>
    <submittedName>
        <fullName evidence="5">NAD(P)-dependent oxidoreductase</fullName>
    </submittedName>
</protein>
<dbReference type="Gene3D" id="3.40.50.720">
    <property type="entry name" value="NAD(P)-binding Rossmann-like Domain"/>
    <property type="match status" value="1"/>
</dbReference>
<evidence type="ECO:0000256" key="3">
    <source>
        <dbReference type="SAM" id="MobiDB-lite"/>
    </source>
</evidence>
<evidence type="ECO:0000313" key="5">
    <source>
        <dbReference type="EMBL" id="QCI66345.1"/>
    </source>
</evidence>
<evidence type="ECO:0000256" key="2">
    <source>
        <dbReference type="ARBA" id="ARBA00007637"/>
    </source>
</evidence>
<name>A0A4D7B5B8_9HYPH</name>
<dbReference type="OrthoDB" id="9795501at2"/>
<dbReference type="KEGG" id="pstg:E8M01_20245"/>
<feature type="region of interest" description="Disordered" evidence="3">
    <location>
        <begin position="1"/>
        <end position="45"/>
    </location>
</feature>
<dbReference type="CDD" id="cd08946">
    <property type="entry name" value="SDR_e"/>
    <property type="match status" value="1"/>
</dbReference>
<evidence type="ECO:0000259" key="4">
    <source>
        <dbReference type="Pfam" id="PF01370"/>
    </source>
</evidence>
<evidence type="ECO:0000256" key="1">
    <source>
        <dbReference type="ARBA" id="ARBA00005125"/>
    </source>
</evidence>
<dbReference type="Pfam" id="PF01370">
    <property type="entry name" value="Epimerase"/>
    <property type="match status" value="1"/>
</dbReference>
<comment type="pathway">
    <text evidence="1">Bacterial outer membrane biogenesis; LPS O-antigen biosynthesis.</text>
</comment>
<organism evidence="5 6">
    <name type="scientific">Phreatobacter stygius</name>
    <dbReference type="NCBI Taxonomy" id="1940610"/>
    <lineage>
        <taxon>Bacteria</taxon>
        <taxon>Pseudomonadati</taxon>
        <taxon>Pseudomonadota</taxon>
        <taxon>Alphaproteobacteria</taxon>
        <taxon>Hyphomicrobiales</taxon>
        <taxon>Phreatobacteraceae</taxon>
        <taxon>Phreatobacter</taxon>
    </lineage>
</organism>
<comment type="similarity">
    <text evidence="2">Belongs to the NAD(P)-dependent epimerase/dehydratase family.</text>
</comment>
<reference evidence="5 6" key="1">
    <citation type="submission" date="2019-04" db="EMBL/GenBank/DDBJ databases">
        <title>Phreatobacter aquaticus sp. nov.</title>
        <authorList>
            <person name="Choi A."/>
        </authorList>
    </citation>
    <scope>NUCLEOTIDE SEQUENCE [LARGE SCALE GENOMIC DNA]</scope>
    <source>
        <strain evidence="5 6">KCTC 52518</strain>
    </source>
</reference>
<dbReference type="Proteomes" id="UP000298781">
    <property type="component" value="Chromosome"/>
</dbReference>
<dbReference type="AlphaFoldDB" id="A0A4D7B5B8"/>
<keyword evidence="6" id="KW-1185">Reference proteome</keyword>
<accession>A0A4D7B5B8</accession>
<feature type="domain" description="NAD-dependent epimerase/dehydratase" evidence="4">
    <location>
        <begin position="78"/>
        <end position="318"/>
    </location>
</feature>
<dbReference type="InterPro" id="IPR001509">
    <property type="entry name" value="Epimerase_deHydtase"/>
</dbReference>
<sequence length="390" mass="40694">MRRRARRAPPSGSCCRAKSRARARRRPAASSAPAAPSPWPTAPRSCRPCAKSLPIIGKPVSVTISRSDRTGRDTAPTVLVAGGRGFVGSHVVRALAGAGFRPVLFGPAMAEDRLADLAGRYDEIQGSIEDRAGLAAAFAEARPSLVASCVAHGVGKLGLMRSGEAEADAAFAVNVAGHGKLIDAARAAGIRRLVWTSSTVVYGPASDYADGPVDEDDRSAPTTTYGLTKAMAEALSVFHARRHGLDIVGLRLPLILGPGLWYQGAASAIADVFAAARGGQAARITFHDRPVDLMHVADVADAVLAVLAHAGPLEPVYNLKGFEASLPDLIAAVQRQAPGARISLDRIEPALLFPLIDGGRLAAATGFVARHDLDGLVRALLSPEAEHIHD</sequence>
<proteinExistence type="inferred from homology"/>